<reference evidence="1 2" key="1">
    <citation type="submission" date="2019-07" db="EMBL/GenBank/DDBJ databases">
        <title>Whole genome shotgun sequence of Cyclobacterium qasimii NBRC 106168.</title>
        <authorList>
            <person name="Hosoyama A."/>
            <person name="Uohara A."/>
            <person name="Ohji S."/>
            <person name="Ichikawa N."/>
        </authorList>
    </citation>
    <scope>NUCLEOTIDE SEQUENCE [LARGE SCALE GENOMIC DNA]</scope>
    <source>
        <strain evidence="1 2">NBRC 106168</strain>
    </source>
</reference>
<dbReference type="RefSeq" id="WP_020891673.1">
    <property type="nucleotide sequence ID" value="NZ_BJYV01000028.1"/>
</dbReference>
<keyword evidence="2" id="KW-1185">Reference proteome</keyword>
<dbReference type="Proteomes" id="UP000321301">
    <property type="component" value="Unassembled WGS sequence"/>
</dbReference>
<sequence>MDRITESLITELLSNLEIISEDESKDFEKLANYTVVSNEYNKTFDIETLTVGDGNDTGIDGIAIIVNGQLVESTDEVDDLLEKNNSLEIEYLFVQSKTSPSFDGADINTFMFGVLDFFSTKPKLVRNDDIKKFAEVSNYIFNKAP</sequence>
<protein>
    <submittedName>
        <fullName evidence="1">Uncharacterized protein</fullName>
    </submittedName>
</protein>
<evidence type="ECO:0000313" key="1">
    <source>
        <dbReference type="EMBL" id="GEO23852.1"/>
    </source>
</evidence>
<dbReference type="EMBL" id="BJYV01000028">
    <property type="protein sequence ID" value="GEO23852.1"/>
    <property type="molecule type" value="Genomic_DNA"/>
</dbReference>
<evidence type="ECO:0000313" key="2">
    <source>
        <dbReference type="Proteomes" id="UP000321301"/>
    </source>
</evidence>
<gene>
    <name evidence="1" type="ORF">CQA01_43860</name>
</gene>
<proteinExistence type="predicted"/>
<dbReference type="AlphaFoldDB" id="A0A512CI16"/>
<organism evidence="1 2">
    <name type="scientific">Cyclobacterium qasimii</name>
    <dbReference type="NCBI Taxonomy" id="1350429"/>
    <lineage>
        <taxon>Bacteria</taxon>
        <taxon>Pseudomonadati</taxon>
        <taxon>Bacteroidota</taxon>
        <taxon>Cytophagia</taxon>
        <taxon>Cytophagales</taxon>
        <taxon>Cyclobacteriaceae</taxon>
        <taxon>Cyclobacterium</taxon>
    </lineage>
</organism>
<accession>A0A512CI16</accession>
<name>A0A512CI16_9BACT</name>
<comment type="caution">
    <text evidence="1">The sequence shown here is derived from an EMBL/GenBank/DDBJ whole genome shotgun (WGS) entry which is preliminary data.</text>
</comment>